<dbReference type="GO" id="GO:0071555">
    <property type="term" value="P:cell wall organization"/>
    <property type="evidence" value="ECO:0007669"/>
    <property type="project" value="UniProtKB-KW"/>
</dbReference>
<evidence type="ECO:0000259" key="13">
    <source>
        <dbReference type="Pfam" id="PF08245"/>
    </source>
</evidence>
<dbReference type="EMBL" id="UOEU01000365">
    <property type="protein sequence ID" value="VAW32501.1"/>
    <property type="molecule type" value="Genomic_DNA"/>
</dbReference>
<dbReference type="GO" id="GO:0008360">
    <property type="term" value="P:regulation of cell shape"/>
    <property type="evidence" value="ECO:0007669"/>
    <property type="project" value="UniProtKB-KW"/>
</dbReference>
<dbReference type="Pfam" id="PF02875">
    <property type="entry name" value="Mur_ligase_C"/>
    <property type="match status" value="1"/>
</dbReference>
<dbReference type="PANTHER" id="PTHR43024:SF1">
    <property type="entry name" value="UDP-N-ACETYLMURAMOYL-TRIPEPTIDE--D-ALANYL-D-ALANINE LIGASE"/>
    <property type="match status" value="1"/>
</dbReference>
<dbReference type="SUPFAM" id="SSF63418">
    <property type="entry name" value="MurE/MurF N-terminal domain"/>
    <property type="match status" value="1"/>
</dbReference>
<evidence type="ECO:0000256" key="1">
    <source>
        <dbReference type="ARBA" id="ARBA00022490"/>
    </source>
</evidence>
<dbReference type="GO" id="GO:0009252">
    <property type="term" value="P:peptidoglycan biosynthetic process"/>
    <property type="evidence" value="ECO:0007669"/>
    <property type="project" value="UniProtKB-KW"/>
</dbReference>
<keyword evidence="6" id="KW-0133">Cell shape</keyword>
<accession>A0A3B0UMU8</accession>
<name>A0A3B0UMU8_9ZZZZ</name>
<evidence type="ECO:0000256" key="8">
    <source>
        <dbReference type="ARBA" id="ARBA00023306"/>
    </source>
</evidence>
<dbReference type="InterPro" id="IPR051046">
    <property type="entry name" value="MurCDEF_CellWall_CoF430Synth"/>
</dbReference>
<dbReference type="InterPro" id="IPR005863">
    <property type="entry name" value="UDP-N-AcMur_synth"/>
</dbReference>
<evidence type="ECO:0000256" key="7">
    <source>
        <dbReference type="ARBA" id="ARBA00022984"/>
    </source>
</evidence>
<dbReference type="GO" id="GO:0051301">
    <property type="term" value="P:cell division"/>
    <property type="evidence" value="ECO:0007669"/>
    <property type="project" value="UniProtKB-KW"/>
</dbReference>
<dbReference type="Pfam" id="PF01225">
    <property type="entry name" value="Mur_ligase"/>
    <property type="match status" value="1"/>
</dbReference>
<evidence type="ECO:0000259" key="11">
    <source>
        <dbReference type="Pfam" id="PF01225"/>
    </source>
</evidence>
<dbReference type="Gene3D" id="3.40.1390.10">
    <property type="entry name" value="MurE/MurF, N-terminal domain"/>
    <property type="match status" value="1"/>
</dbReference>
<evidence type="ECO:0000256" key="5">
    <source>
        <dbReference type="ARBA" id="ARBA00022840"/>
    </source>
</evidence>
<dbReference type="PANTHER" id="PTHR43024">
    <property type="entry name" value="UDP-N-ACETYLMURAMOYL-TRIPEPTIDE--D-ALANYL-D-ALANINE LIGASE"/>
    <property type="match status" value="1"/>
</dbReference>
<dbReference type="InterPro" id="IPR004101">
    <property type="entry name" value="Mur_ligase_C"/>
</dbReference>
<evidence type="ECO:0000256" key="6">
    <source>
        <dbReference type="ARBA" id="ARBA00022960"/>
    </source>
</evidence>
<evidence type="ECO:0000313" key="14">
    <source>
        <dbReference type="EMBL" id="VAW32501.1"/>
    </source>
</evidence>
<keyword evidence="8" id="KW-0131">Cell cycle</keyword>
<reference evidence="14" key="1">
    <citation type="submission" date="2018-06" db="EMBL/GenBank/DDBJ databases">
        <authorList>
            <person name="Zhirakovskaya E."/>
        </authorList>
    </citation>
    <scope>NUCLEOTIDE SEQUENCE</scope>
</reference>
<evidence type="ECO:0000259" key="12">
    <source>
        <dbReference type="Pfam" id="PF02875"/>
    </source>
</evidence>
<protein>
    <recommendedName>
        <fullName evidence="10">UDP-MurNAc-pentapeptide synthetase</fullName>
    </recommendedName>
</protein>
<feature type="domain" description="Mur ligase C-terminal" evidence="12">
    <location>
        <begin position="344"/>
        <end position="455"/>
    </location>
</feature>
<dbReference type="Gene3D" id="3.90.190.20">
    <property type="entry name" value="Mur ligase, C-terminal domain"/>
    <property type="match status" value="1"/>
</dbReference>
<feature type="domain" description="Mur ligase central" evidence="13">
    <location>
        <begin position="124"/>
        <end position="310"/>
    </location>
</feature>
<keyword evidence="3" id="KW-0132">Cell division</keyword>
<feature type="domain" description="Mur ligase N-terminal catalytic" evidence="11">
    <location>
        <begin position="23"/>
        <end position="70"/>
    </location>
</feature>
<evidence type="ECO:0000256" key="2">
    <source>
        <dbReference type="ARBA" id="ARBA00022598"/>
    </source>
</evidence>
<evidence type="ECO:0000256" key="3">
    <source>
        <dbReference type="ARBA" id="ARBA00022618"/>
    </source>
</evidence>
<keyword evidence="5" id="KW-0067">ATP-binding</keyword>
<dbReference type="GO" id="GO:0047480">
    <property type="term" value="F:UDP-N-acetylmuramoyl-tripeptide-D-alanyl-D-alanine ligase activity"/>
    <property type="evidence" value="ECO:0007669"/>
    <property type="project" value="InterPro"/>
</dbReference>
<dbReference type="AlphaFoldDB" id="A0A3B0UMU8"/>
<dbReference type="InterPro" id="IPR036615">
    <property type="entry name" value="Mur_ligase_C_dom_sf"/>
</dbReference>
<organism evidence="14">
    <name type="scientific">hydrothermal vent metagenome</name>
    <dbReference type="NCBI Taxonomy" id="652676"/>
    <lineage>
        <taxon>unclassified sequences</taxon>
        <taxon>metagenomes</taxon>
        <taxon>ecological metagenomes</taxon>
    </lineage>
</organism>
<keyword evidence="9" id="KW-0961">Cell wall biogenesis/degradation</keyword>
<sequence>MLRLSHFLQTLSAYEPTGSEPAVSSVVIDSREAEAGSLFVAHKGDKVDGHDFVEAAFAQGAIAALVERPISDEYATIDLRSSQPLTAPLSASTPVCLVVEDTISALQTSAKAWRARFPVEVIGITGSVGKTSTKELTHAVLSSKYRTFKSPGNRNSILGLPQTLFDLQETDEKAVLEMGMYTTGEIAALCDMTAPKVGVVTLVGAVHLERAGSMENIVEAKRELVEALPADGVAILNKDDARVMSMADHTKARIFTYGLDETADLWADNIRSMGLEGVRFTLHHQDEALVVQVPLLGRHSVHTALRAAAVGLVEGLTWGEIVHGLRNTAVQLRLITAPGPKNSLLIDDTYNASPNSVLAALNLMHDLDGRSVAVLGDMLELGYLEESAHRQVGRRVAEVAKLLVTVGQRARWIGQEAIASGLPQDKVVMVADAETAGSTLEELIEENDIVLVKGSLGMGMDQIITTIGRYG</sequence>
<proteinExistence type="inferred from homology"/>
<dbReference type="GO" id="GO:0005524">
    <property type="term" value="F:ATP binding"/>
    <property type="evidence" value="ECO:0007669"/>
    <property type="project" value="UniProtKB-KW"/>
</dbReference>
<dbReference type="Pfam" id="PF08245">
    <property type="entry name" value="Mur_ligase_M"/>
    <property type="match status" value="1"/>
</dbReference>
<keyword evidence="2 14" id="KW-0436">Ligase</keyword>
<dbReference type="InterPro" id="IPR000713">
    <property type="entry name" value="Mur_ligase_N"/>
</dbReference>
<keyword evidence="4" id="KW-0547">Nucleotide-binding</keyword>
<keyword evidence="1" id="KW-0963">Cytoplasm</keyword>
<dbReference type="InterPro" id="IPR036565">
    <property type="entry name" value="Mur-like_cat_sf"/>
</dbReference>
<evidence type="ECO:0000256" key="9">
    <source>
        <dbReference type="ARBA" id="ARBA00023316"/>
    </source>
</evidence>
<dbReference type="InterPro" id="IPR035911">
    <property type="entry name" value="MurE/MurF_N"/>
</dbReference>
<dbReference type="HAMAP" id="MF_02019">
    <property type="entry name" value="MurF"/>
    <property type="match status" value="1"/>
</dbReference>
<dbReference type="Gene3D" id="3.40.1190.10">
    <property type="entry name" value="Mur-like, catalytic domain"/>
    <property type="match status" value="1"/>
</dbReference>
<keyword evidence="7" id="KW-0573">Peptidoglycan synthesis</keyword>
<evidence type="ECO:0000256" key="4">
    <source>
        <dbReference type="ARBA" id="ARBA00022741"/>
    </source>
</evidence>
<dbReference type="SUPFAM" id="SSF53244">
    <property type="entry name" value="MurD-like peptide ligases, peptide-binding domain"/>
    <property type="match status" value="1"/>
</dbReference>
<dbReference type="SUPFAM" id="SSF53623">
    <property type="entry name" value="MurD-like peptide ligases, catalytic domain"/>
    <property type="match status" value="1"/>
</dbReference>
<gene>
    <name evidence="14" type="ORF">MNBD_CHLOROFLEXI01-2353</name>
</gene>
<evidence type="ECO:0000256" key="10">
    <source>
        <dbReference type="ARBA" id="ARBA00031461"/>
    </source>
</evidence>
<dbReference type="InterPro" id="IPR013221">
    <property type="entry name" value="Mur_ligase_cen"/>
</dbReference>
<dbReference type="NCBIfam" id="TIGR01143">
    <property type="entry name" value="murF"/>
    <property type="match status" value="1"/>
</dbReference>